<dbReference type="AlphaFoldDB" id="A0A6H9YKQ1"/>
<feature type="domain" description="EF-hand" evidence="3">
    <location>
        <begin position="137"/>
        <end position="172"/>
    </location>
</feature>
<dbReference type="GO" id="GO:0005509">
    <property type="term" value="F:calcium ion binding"/>
    <property type="evidence" value="ECO:0007669"/>
    <property type="project" value="InterPro"/>
</dbReference>
<organism evidence="4 5">
    <name type="scientific">Actinomadura rudentiformis</name>
    <dbReference type="NCBI Taxonomy" id="359158"/>
    <lineage>
        <taxon>Bacteria</taxon>
        <taxon>Bacillati</taxon>
        <taxon>Actinomycetota</taxon>
        <taxon>Actinomycetes</taxon>
        <taxon>Streptosporangiales</taxon>
        <taxon>Thermomonosporaceae</taxon>
        <taxon>Actinomadura</taxon>
    </lineage>
</organism>
<dbReference type="PANTHER" id="PTHR10891">
    <property type="entry name" value="EF-HAND CALCIUM-BINDING DOMAIN CONTAINING PROTEIN"/>
    <property type="match status" value="1"/>
</dbReference>
<sequence length="179" mass="19672">MERESHMSDGVAPWYGRSFDLLDTDRNGVIEANDLAALANGLLHAGDIPVDSAKGQALRAAYQRFWEIISEYADADSDRRITREEFINAMDGGMSRGSMFTEGVTDAVAAEFAVVDANDDGQVDLAELQRFLQSAGLPEDEARQTAADIDLNGDGIVSLEEYEQAWRRYYLGGDPQTQS</sequence>
<evidence type="ECO:0000259" key="3">
    <source>
        <dbReference type="PROSITE" id="PS50222"/>
    </source>
</evidence>
<dbReference type="InterPro" id="IPR002048">
    <property type="entry name" value="EF_hand_dom"/>
</dbReference>
<dbReference type="Pfam" id="PF13499">
    <property type="entry name" value="EF-hand_7"/>
    <property type="match status" value="2"/>
</dbReference>
<dbReference type="InterPro" id="IPR011992">
    <property type="entry name" value="EF-hand-dom_pair"/>
</dbReference>
<dbReference type="SMART" id="SM00054">
    <property type="entry name" value="EFh"/>
    <property type="match status" value="4"/>
</dbReference>
<evidence type="ECO:0000256" key="2">
    <source>
        <dbReference type="ARBA" id="ARBA00022737"/>
    </source>
</evidence>
<dbReference type="PROSITE" id="PS50222">
    <property type="entry name" value="EF_HAND_2"/>
    <property type="match status" value="2"/>
</dbReference>
<accession>A0A6H9YKQ1</accession>
<dbReference type="PROSITE" id="PS00018">
    <property type="entry name" value="EF_HAND_1"/>
    <property type="match status" value="3"/>
</dbReference>
<comment type="caution">
    <text evidence="4">The sequence shown here is derived from an EMBL/GenBank/DDBJ whole genome shotgun (WGS) entry which is preliminary data.</text>
</comment>
<gene>
    <name evidence="4" type="ORF">F8566_22300</name>
</gene>
<dbReference type="EMBL" id="WBMT01000010">
    <property type="protein sequence ID" value="KAB2346927.1"/>
    <property type="molecule type" value="Genomic_DNA"/>
</dbReference>
<dbReference type="OrthoDB" id="465673at2"/>
<feature type="domain" description="EF-hand" evidence="3">
    <location>
        <begin position="19"/>
        <end position="45"/>
    </location>
</feature>
<dbReference type="InterPro" id="IPR039647">
    <property type="entry name" value="EF_hand_pair_protein_CML-like"/>
</dbReference>
<name>A0A6H9YKQ1_9ACTN</name>
<evidence type="ECO:0000313" key="5">
    <source>
        <dbReference type="Proteomes" id="UP000468735"/>
    </source>
</evidence>
<keyword evidence="5" id="KW-1185">Reference proteome</keyword>
<dbReference type="Proteomes" id="UP000468735">
    <property type="component" value="Unassembled WGS sequence"/>
</dbReference>
<keyword evidence="1" id="KW-0479">Metal-binding</keyword>
<keyword evidence="2" id="KW-0677">Repeat</keyword>
<evidence type="ECO:0000313" key="4">
    <source>
        <dbReference type="EMBL" id="KAB2346927.1"/>
    </source>
</evidence>
<proteinExistence type="predicted"/>
<protein>
    <recommendedName>
        <fullName evidence="3">EF-hand domain-containing protein</fullName>
    </recommendedName>
</protein>
<dbReference type="InterPro" id="IPR018247">
    <property type="entry name" value="EF_Hand_1_Ca_BS"/>
</dbReference>
<reference evidence="4 5" key="1">
    <citation type="submission" date="2019-09" db="EMBL/GenBank/DDBJ databases">
        <title>Actinomadura physcomitrii sp. nov., a novel actinomycete isolated from moss [Physcomitrium sphaericum (Ludw) Fuernr].</title>
        <authorList>
            <person name="Zhuang X."/>
            <person name="Liu C."/>
        </authorList>
    </citation>
    <scope>NUCLEOTIDE SEQUENCE [LARGE SCALE GENOMIC DNA]</scope>
    <source>
        <strain evidence="4 5">HMC1</strain>
    </source>
</reference>
<dbReference type="SUPFAM" id="SSF47473">
    <property type="entry name" value="EF-hand"/>
    <property type="match status" value="1"/>
</dbReference>
<dbReference type="Gene3D" id="1.10.238.10">
    <property type="entry name" value="EF-hand"/>
    <property type="match status" value="1"/>
</dbReference>
<dbReference type="CDD" id="cd00051">
    <property type="entry name" value="EFh"/>
    <property type="match status" value="1"/>
</dbReference>
<evidence type="ECO:0000256" key="1">
    <source>
        <dbReference type="ARBA" id="ARBA00022723"/>
    </source>
</evidence>